<dbReference type="Proteomes" id="UP000184164">
    <property type="component" value="Unassembled WGS sequence"/>
</dbReference>
<dbReference type="AlphaFoldDB" id="A0A1M4YU31"/>
<protein>
    <submittedName>
        <fullName evidence="1">Uncharacterized protein</fullName>
    </submittedName>
</protein>
<gene>
    <name evidence="1" type="ORF">SAMN05444274_103457</name>
</gene>
<sequence length="48" mass="5664">MVQFFKYSKLANLKNETGSRLLAPVEGMTFFEKEFKIKYLIIRLLGFC</sequence>
<dbReference type="EMBL" id="FQUM01000003">
    <property type="protein sequence ID" value="SHF08972.1"/>
    <property type="molecule type" value="Genomic_DNA"/>
</dbReference>
<proteinExistence type="predicted"/>
<dbReference type="STRING" id="1484053.SAMN05444274_103457"/>
<reference evidence="1 2" key="1">
    <citation type="submission" date="2016-11" db="EMBL/GenBank/DDBJ databases">
        <authorList>
            <person name="Jaros S."/>
            <person name="Januszkiewicz K."/>
            <person name="Wedrychowicz H."/>
        </authorList>
    </citation>
    <scope>NUCLEOTIDE SEQUENCE [LARGE SCALE GENOMIC DNA]</scope>
    <source>
        <strain evidence="1 2">DSM 26910</strain>
    </source>
</reference>
<evidence type="ECO:0000313" key="2">
    <source>
        <dbReference type="Proteomes" id="UP000184164"/>
    </source>
</evidence>
<keyword evidence="2" id="KW-1185">Reference proteome</keyword>
<name>A0A1M4YU31_9BACT</name>
<accession>A0A1M4YU31</accession>
<organism evidence="1 2">
    <name type="scientific">Mariniphaga anaerophila</name>
    <dbReference type="NCBI Taxonomy" id="1484053"/>
    <lineage>
        <taxon>Bacteria</taxon>
        <taxon>Pseudomonadati</taxon>
        <taxon>Bacteroidota</taxon>
        <taxon>Bacteroidia</taxon>
        <taxon>Marinilabiliales</taxon>
        <taxon>Prolixibacteraceae</taxon>
        <taxon>Mariniphaga</taxon>
    </lineage>
</organism>
<evidence type="ECO:0000313" key="1">
    <source>
        <dbReference type="EMBL" id="SHF08972.1"/>
    </source>
</evidence>